<keyword evidence="4" id="KW-1185">Reference proteome</keyword>
<proteinExistence type="inferred from homology"/>
<dbReference type="InterPro" id="IPR029058">
    <property type="entry name" value="AB_hydrolase_fold"/>
</dbReference>
<sequence>MKNPLIRFLSTLLATGLLSGCPDSPVSTKFSGHQSHPLEFLPALKGDYFRLDSVIIERPYHIYTRLPEDYDPNGKQLYPVIYLLDGDSLFPILATNHLFMHYDDYAPEAIIVGIAYGSFKPDTNRRSYDFSLPDSNGNPERGGAAQFLSFLEQELLPVIESRYPADPQQRILFGQSRGGHFVLYSAFTKPDLFKGLIASNPTFLPQRKFFKGTPAPATRSDLILAVTSGSKDIPSLRKDALTWHDHWISQKNNPWRIAFKTISAGTHAANSTDSYRFGINEIFKQEISLSRREAEQNAVSADDH</sequence>
<gene>
    <name evidence="3" type="ORF">MO867_18600</name>
</gene>
<evidence type="ECO:0000313" key="3">
    <source>
        <dbReference type="EMBL" id="MCO1336346.1"/>
    </source>
</evidence>
<dbReference type="GO" id="GO:0016788">
    <property type="term" value="F:hydrolase activity, acting on ester bonds"/>
    <property type="evidence" value="ECO:0007669"/>
    <property type="project" value="TreeGrafter"/>
</dbReference>
<dbReference type="PANTHER" id="PTHR40841:SF2">
    <property type="entry name" value="SIDEROPHORE-DEGRADING ESTERASE (EUROFUNG)"/>
    <property type="match status" value="1"/>
</dbReference>
<reference evidence="3" key="1">
    <citation type="journal article" date="2022" name="Arch. Microbiol.">
        <title>Microbulbifer okhotskensis sp. nov., isolated from a deep bottom sediment of the Okhotsk Sea.</title>
        <authorList>
            <person name="Romanenko L."/>
            <person name="Kurilenko V."/>
            <person name="Otstavnykh N."/>
            <person name="Velansky P."/>
            <person name="Isaeva M."/>
            <person name="Mikhailov V."/>
        </authorList>
    </citation>
    <scope>NUCLEOTIDE SEQUENCE</scope>
    <source>
        <strain evidence="3">OS29</strain>
    </source>
</reference>
<dbReference type="PROSITE" id="PS51257">
    <property type="entry name" value="PROKAR_LIPOPROTEIN"/>
    <property type="match status" value="1"/>
</dbReference>
<dbReference type="Gene3D" id="3.40.50.1820">
    <property type="entry name" value="alpha/beta hydrolase"/>
    <property type="match status" value="1"/>
</dbReference>
<dbReference type="SUPFAM" id="SSF53474">
    <property type="entry name" value="alpha/beta-Hydrolases"/>
    <property type="match status" value="1"/>
</dbReference>
<accession>A0A9X2J975</accession>
<keyword evidence="2 3" id="KW-0378">Hydrolase</keyword>
<protein>
    <submittedName>
        <fullName evidence="3">Alpha/beta hydrolase-fold protein</fullName>
    </submittedName>
</protein>
<comment type="caution">
    <text evidence="3">The sequence shown here is derived from an EMBL/GenBank/DDBJ whole genome shotgun (WGS) entry which is preliminary data.</text>
</comment>
<organism evidence="3 4">
    <name type="scientific">Microbulbifer okhotskensis</name>
    <dbReference type="NCBI Taxonomy" id="2926617"/>
    <lineage>
        <taxon>Bacteria</taxon>
        <taxon>Pseudomonadati</taxon>
        <taxon>Pseudomonadota</taxon>
        <taxon>Gammaproteobacteria</taxon>
        <taxon>Cellvibrionales</taxon>
        <taxon>Microbulbiferaceae</taxon>
        <taxon>Microbulbifer</taxon>
    </lineage>
</organism>
<comment type="similarity">
    <text evidence="1">Belongs to the esterase D family.</text>
</comment>
<dbReference type="PANTHER" id="PTHR40841">
    <property type="entry name" value="SIDEROPHORE TRIACETYLFUSARININE C ESTERASE"/>
    <property type="match status" value="1"/>
</dbReference>
<dbReference type="InterPro" id="IPR052558">
    <property type="entry name" value="Siderophore_Hydrolase_D"/>
</dbReference>
<evidence type="ECO:0000256" key="1">
    <source>
        <dbReference type="ARBA" id="ARBA00005622"/>
    </source>
</evidence>
<dbReference type="EMBL" id="JALBWM010000125">
    <property type="protein sequence ID" value="MCO1336346.1"/>
    <property type="molecule type" value="Genomic_DNA"/>
</dbReference>
<dbReference type="AlphaFoldDB" id="A0A9X2J975"/>
<dbReference type="RefSeq" id="WP_252471949.1">
    <property type="nucleotide sequence ID" value="NZ_JALBWM010000125.1"/>
</dbReference>
<evidence type="ECO:0000256" key="2">
    <source>
        <dbReference type="ARBA" id="ARBA00022801"/>
    </source>
</evidence>
<dbReference type="InterPro" id="IPR000801">
    <property type="entry name" value="Esterase-like"/>
</dbReference>
<dbReference type="Proteomes" id="UP001139028">
    <property type="component" value="Unassembled WGS sequence"/>
</dbReference>
<name>A0A9X2J975_9GAMM</name>
<evidence type="ECO:0000313" key="4">
    <source>
        <dbReference type="Proteomes" id="UP001139028"/>
    </source>
</evidence>
<dbReference type="Pfam" id="PF00756">
    <property type="entry name" value="Esterase"/>
    <property type="match status" value="1"/>
</dbReference>